<dbReference type="InterPro" id="IPR035965">
    <property type="entry name" value="PAS-like_dom_sf"/>
</dbReference>
<evidence type="ECO:0000256" key="2">
    <source>
        <dbReference type="ARBA" id="ARBA00022553"/>
    </source>
</evidence>
<evidence type="ECO:0000256" key="7">
    <source>
        <dbReference type="ARBA" id="ARBA00022801"/>
    </source>
</evidence>
<accession>A0A1G4XQL3</accession>
<evidence type="ECO:0000256" key="6">
    <source>
        <dbReference type="ARBA" id="ARBA00022777"/>
    </source>
</evidence>
<comment type="catalytic activity">
    <reaction evidence="12">
        <text>O-phospho-L-seryl-[protein] + H2O = L-seryl-[protein] + phosphate</text>
        <dbReference type="Rhea" id="RHEA:20629"/>
        <dbReference type="Rhea" id="RHEA-COMP:9863"/>
        <dbReference type="Rhea" id="RHEA-COMP:11604"/>
        <dbReference type="ChEBI" id="CHEBI:15377"/>
        <dbReference type="ChEBI" id="CHEBI:29999"/>
        <dbReference type="ChEBI" id="CHEBI:43474"/>
        <dbReference type="ChEBI" id="CHEBI:83421"/>
        <dbReference type="EC" id="3.1.3.16"/>
    </reaction>
</comment>
<dbReference type="InterPro" id="IPR000014">
    <property type="entry name" value="PAS"/>
</dbReference>
<dbReference type="SMART" id="SM00091">
    <property type="entry name" value="PAS"/>
    <property type="match status" value="1"/>
</dbReference>
<keyword evidence="6" id="KW-0418">Kinase</keyword>
<proteinExistence type="predicted"/>
<evidence type="ECO:0000256" key="11">
    <source>
        <dbReference type="ARBA" id="ARBA00023211"/>
    </source>
</evidence>
<dbReference type="SUPFAM" id="SSF55785">
    <property type="entry name" value="PYP-like sensor domain (PAS domain)"/>
    <property type="match status" value="1"/>
</dbReference>
<evidence type="ECO:0000259" key="16">
    <source>
        <dbReference type="PROSITE" id="PS50112"/>
    </source>
</evidence>
<keyword evidence="8" id="KW-0067">ATP-binding</keyword>
<dbReference type="EMBL" id="FMUH01000002">
    <property type="protein sequence ID" value="SCX43447.1"/>
    <property type="molecule type" value="Genomic_DNA"/>
</dbReference>
<dbReference type="InterPro" id="IPR052016">
    <property type="entry name" value="Bact_Sigma-Reg"/>
</dbReference>
<dbReference type="InterPro" id="IPR001932">
    <property type="entry name" value="PPM-type_phosphatase-like_dom"/>
</dbReference>
<keyword evidence="18" id="KW-1185">Reference proteome</keyword>
<keyword evidence="4" id="KW-0479">Metal-binding</keyword>
<dbReference type="Pfam" id="PF07228">
    <property type="entry name" value="SpoIIE"/>
    <property type="match status" value="1"/>
</dbReference>
<dbReference type="RefSeq" id="WP_243469725.1">
    <property type="nucleotide sequence ID" value="NZ_FMUH01000002.1"/>
</dbReference>
<dbReference type="PANTHER" id="PTHR43156">
    <property type="entry name" value="STAGE II SPORULATION PROTEIN E-RELATED"/>
    <property type="match status" value="1"/>
</dbReference>
<dbReference type="CDD" id="cd00130">
    <property type="entry name" value="PAS"/>
    <property type="match status" value="1"/>
</dbReference>
<dbReference type="AlphaFoldDB" id="A0A1G4XQL3"/>
<evidence type="ECO:0000256" key="9">
    <source>
        <dbReference type="ARBA" id="ARBA00022842"/>
    </source>
</evidence>
<keyword evidence="10" id="KW-0904">Protein phosphatase</keyword>
<keyword evidence="3" id="KW-0808">Transferase</keyword>
<evidence type="ECO:0000256" key="12">
    <source>
        <dbReference type="ARBA" id="ARBA00047761"/>
    </source>
</evidence>
<dbReference type="Gene3D" id="3.60.40.10">
    <property type="entry name" value="PPM-type phosphatase domain"/>
    <property type="match status" value="1"/>
</dbReference>
<keyword evidence="7" id="KW-0378">Hydrolase</keyword>
<dbReference type="NCBIfam" id="TIGR00229">
    <property type="entry name" value="sensory_box"/>
    <property type="match status" value="1"/>
</dbReference>
<dbReference type="InterPro" id="IPR036457">
    <property type="entry name" value="PPM-type-like_dom_sf"/>
</dbReference>
<dbReference type="Proteomes" id="UP000198981">
    <property type="component" value="Unassembled WGS sequence"/>
</dbReference>
<dbReference type="SUPFAM" id="SSF55781">
    <property type="entry name" value="GAF domain-like"/>
    <property type="match status" value="1"/>
</dbReference>
<keyword evidence="2" id="KW-0597">Phosphoprotein</keyword>
<organism evidence="17 18">
    <name type="scientific">Klenkia marina</name>
    <dbReference type="NCBI Taxonomy" id="1960309"/>
    <lineage>
        <taxon>Bacteria</taxon>
        <taxon>Bacillati</taxon>
        <taxon>Actinomycetota</taxon>
        <taxon>Actinomycetes</taxon>
        <taxon>Geodermatophilales</taxon>
        <taxon>Geodermatophilaceae</taxon>
        <taxon>Klenkia</taxon>
    </lineage>
</organism>
<evidence type="ECO:0000313" key="18">
    <source>
        <dbReference type="Proteomes" id="UP000198981"/>
    </source>
</evidence>
<sequence length="524" mass="56615">MVAEAGTSVLEGMPMGFLQLSADWRVTYVNASAERMFGRARAQLLGRDAWEAFPGNEDSVFGRTYRQVAETRQPQVVEGWSPALGAWFEARTVPAPDGGINVFFTDTTARHRAQERLAVLARVGAEVAGSPDAVQSMSRIPRLLVPVLADWAVVTVLEDDGRPVDVGCWHADPELRPVLTRYVELRLGELPATAPLIRSMHTQEATPVTAEEVYDSLLPGEARDLQRRLATGPGFYLPLLGRGRALGVITLWWSGGRTPEPEDLAAARETADRIGLALDNGRLYRQQAALAEELQRSLLTQPFQPAGAQVAVRYTPAAEAARVGGDWYDAFRTPSGAMTLVIGDVVGHDTAAAAAMGQLRGLLRGIATYSDAGPGEVLRGLDAAMTHLELPTLATAAVARLEEHPGGTRMVWASAGHLAPVVVHPDGTLGEPGRWQGDLLLGVDDLVRREEHVVDLQPGSTVLLFTDGLVERRHEDLDTGLARLRDAVAELVDRPLDELCDQVVQRLVDGRPEDDVALVAVRLG</sequence>
<dbReference type="PROSITE" id="PS50112">
    <property type="entry name" value="PAS"/>
    <property type="match status" value="1"/>
</dbReference>
<evidence type="ECO:0000256" key="13">
    <source>
        <dbReference type="ARBA" id="ARBA00056274"/>
    </source>
</evidence>
<dbReference type="Gene3D" id="3.30.450.40">
    <property type="match status" value="1"/>
</dbReference>
<evidence type="ECO:0000256" key="14">
    <source>
        <dbReference type="ARBA" id="ARBA00075117"/>
    </source>
</evidence>
<dbReference type="SMART" id="SM00331">
    <property type="entry name" value="PP2C_SIG"/>
    <property type="match status" value="1"/>
</dbReference>
<keyword evidence="11" id="KW-0464">Manganese</keyword>
<dbReference type="GO" id="GO:0004722">
    <property type="term" value="F:protein serine/threonine phosphatase activity"/>
    <property type="evidence" value="ECO:0007669"/>
    <property type="project" value="UniProtKB-EC"/>
</dbReference>
<evidence type="ECO:0000256" key="10">
    <source>
        <dbReference type="ARBA" id="ARBA00022912"/>
    </source>
</evidence>
<evidence type="ECO:0000256" key="3">
    <source>
        <dbReference type="ARBA" id="ARBA00022679"/>
    </source>
</evidence>
<dbReference type="GO" id="GO:0005524">
    <property type="term" value="F:ATP binding"/>
    <property type="evidence" value="ECO:0007669"/>
    <property type="project" value="UniProtKB-KW"/>
</dbReference>
<dbReference type="STRING" id="1960309.SAMN03159343_1233"/>
<name>A0A1G4XQL3_9ACTN</name>
<evidence type="ECO:0000256" key="5">
    <source>
        <dbReference type="ARBA" id="ARBA00022741"/>
    </source>
</evidence>
<dbReference type="InterPro" id="IPR013656">
    <property type="entry name" value="PAS_4"/>
</dbReference>
<dbReference type="PANTHER" id="PTHR43156:SF2">
    <property type="entry name" value="STAGE II SPORULATION PROTEIN E"/>
    <property type="match status" value="1"/>
</dbReference>
<evidence type="ECO:0000256" key="15">
    <source>
        <dbReference type="ARBA" id="ARBA00081350"/>
    </source>
</evidence>
<dbReference type="InterPro" id="IPR029016">
    <property type="entry name" value="GAF-like_dom_sf"/>
</dbReference>
<evidence type="ECO:0000313" key="17">
    <source>
        <dbReference type="EMBL" id="SCX43447.1"/>
    </source>
</evidence>
<reference evidence="18" key="1">
    <citation type="submission" date="2016-10" db="EMBL/GenBank/DDBJ databases">
        <authorList>
            <person name="Varghese N."/>
            <person name="Submissions S."/>
        </authorList>
    </citation>
    <scope>NUCLEOTIDE SEQUENCE [LARGE SCALE GENOMIC DNA]</scope>
    <source>
        <strain evidence="18">DSM 45722</strain>
    </source>
</reference>
<evidence type="ECO:0000256" key="8">
    <source>
        <dbReference type="ARBA" id="ARBA00022840"/>
    </source>
</evidence>
<dbReference type="EC" id="3.1.3.16" evidence="1"/>
<dbReference type="GO" id="GO:0016301">
    <property type="term" value="F:kinase activity"/>
    <property type="evidence" value="ECO:0007669"/>
    <property type="project" value="UniProtKB-KW"/>
</dbReference>
<keyword evidence="9" id="KW-0460">Magnesium</keyword>
<comment type="function">
    <text evidence="13">Primarily acts as an independent SigF regulator that is sensitive to the osmosensory signal, mediating the cross talk of PknD with the SigF regulon. Possesses both phosphatase and kinase activities. The kinase domain functions as a classic anti-sigma factor-like kinase to phosphorylate the anti-anti-sigma factor domain at the canonical regulatory site, and the phosphatase domain antagonizes this activity.</text>
</comment>
<keyword evidence="5" id="KW-0547">Nucleotide-binding</keyword>
<dbReference type="FunFam" id="3.60.40.10:FF:000005">
    <property type="entry name" value="Serine/threonine protein phosphatase"/>
    <property type="match status" value="1"/>
</dbReference>
<dbReference type="Gene3D" id="3.30.450.20">
    <property type="entry name" value="PAS domain"/>
    <property type="match status" value="1"/>
</dbReference>
<feature type="domain" description="PAS" evidence="16">
    <location>
        <begin position="2"/>
        <end position="72"/>
    </location>
</feature>
<evidence type="ECO:0000256" key="1">
    <source>
        <dbReference type="ARBA" id="ARBA00013081"/>
    </source>
</evidence>
<evidence type="ECO:0000256" key="4">
    <source>
        <dbReference type="ARBA" id="ARBA00022723"/>
    </source>
</evidence>
<protein>
    <recommendedName>
        <fullName evidence="1">protein-serine/threonine phosphatase</fullName>
        <ecNumber evidence="1">3.1.3.16</ecNumber>
    </recommendedName>
    <alternativeName>
        <fullName evidence="15">Protein-serine/threonine phosphatase</fullName>
    </alternativeName>
    <alternativeName>
        <fullName evidence="14">Serine/threonine-protein kinase</fullName>
    </alternativeName>
</protein>
<dbReference type="Pfam" id="PF08448">
    <property type="entry name" value="PAS_4"/>
    <property type="match status" value="1"/>
</dbReference>
<dbReference type="SUPFAM" id="SSF81606">
    <property type="entry name" value="PP2C-like"/>
    <property type="match status" value="1"/>
</dbReference>
<gene>
    <name evidence="17" type="ORF">SAMN03159343_1233</name>
</gene>
<dbReference type="GO" id="GO:0046872">
    <property type="term" value="F:metal ion binding"/>
    <property type="evidence" value="ECO:0007669"/>
    <property type="project" value="UniProtKB-KW"/>
</dbReference>